<proteinExistence type="predicted"/>
<dbReference type="RefSeq" id="WP_093921864.1">
    <property type="nucleotide sequence ID" value="NZ_FOMW01000001.1"/>
</dbReference>
<protein>
    <submittedName>
        <fullName evidence="2">Heavy-metal resistance</fullName>
    </submittedName>
</protein>
<evidence type="ECO:0000256" key="1">
    <source>
        <dbReference type="SAM" id="Phobius"/>
    </source>
</evidence>
<dbReference type="AlphaFoldDB" id="A0A1I1SSM3"/>
<keyword evidence="1" id="KW-1133">Transmembrane helix</keyword>
<dbReference type="STRING" id="74348.SAMN04488523_10195"/>
<dbReference type="OrthoDB" id="7688532at2"/>
<dbReference type="EMBL" id="FOMW01000001">
    <property type="protein sequence ID" value="SFD47758.1"/>
    <property type="molecule type" value="Genomic_DNA"/>
</dbReference>
<feature type="transmembrane region" description="Helical" evidence="1">
    <location>
        <begin position="12"/>
        <end position="36"/>
    </location>
</feature>
<keyword evidence="1" id="KW-0472">Membrane</keyword>
<name>A0A1I1SSM3_9RHOB</name>
<gene>
    <name evidence="2" type="ORF">SAMN04488523_10195</name>
</gene>
<evidence type="ECO:0000313" key="2">
    <source>
        <dbReference type="EMBL" id="SFD47758.1"/>
    </source>
</evidence>
<sequence length="168" mass="18496">MQEQHTTRTRRALPYVLGVSLAVNLLVAGLFAGAAYRHADMMGPGGRHVPGVRDYATPYVQSMPEDGRRAIGKALRSGPQSKALSREARRALYTEMLVALRSEPFDPARAGQVLAAQKTAVEAVQETAQAAWLAEVTRMDSTARRAYADALEQELQRGPKHRDDKRKN</sequence>
<dbReference type="Pfam" id="PF13801">
    <property type="entry name" value="Metal_resist"/>
    <property type="match status" value="1"/>
</dbReference>
<keyword evidence="3" id="KW-1185">Reference proteome</keyword>
<dbReference type="Proteomes" id="UP000198977">
    <property type="component" value="Unassembled WGS sequence"/>
</dbReference>
<reference evidence="2 3" key="1">
    <citation type="submission" date="2016-10" db="EMBL/GenBank/DDBJ databases">
        <authorList>
            <person name="de Groot N.N."/>
        </authorList>
    </citation>
    <scope>NUCLEOTIDE SEQUENCE [LARGE SCALE GENOMIC DNA]</scope>
    <source>
        <strain evidence="2 3">DSM 11443</strain>
    </source>
</reference>
<accession>A0A1I1SSM3</accession>
<dbReference type="InterPro" id="IPR025961">
    <property type="entry name" value="Metal_resist"/>
</dbReference>
<organism evidence="2 3">
    <name type="scientific">Sulfitobacter brevis</name>
    <dbReference type="NCBI Taxonomy" id="74348"/>
    <lineage>
        <taxon>Bacteria</taxon>
        <taxon>Pseudomonadati</taxon>
        <taxon>Pseudomonadota</taxon>
        <taxon>Alphaproteobacteria</taxon>
        <taxon>Rhodobacterales</taxon>
        <taxon>Roseobacteraceae</taxon>
        <taxon>Sulfitobacter</taxon>
    </lineage>
</organism>
<keyword evidence="1" id="KW-0812">Transmembrane</keyword>
<evidence type="ECO:0000313" key="3">
    <source>
        <dbReference type="Proteomes" id="UP000198977"/>
    </source>
</evidence>